<dbReference type="Pfam" id="PF13837">
    <property type="entry name" value="Myb_DNA-bind_4"/>
    <property type="match status" value="2"/>
</dbReference>
<dbReference type="CDD" id="cd12203">
    <property type="entry name" value="GT1"/>
    <property type="match status" value="1"/>
</dbReference>
<dbReference type="EMBL" id="KI632197">
    <property type="protein sequence ID" value="EYU22644.1"/>
    <property type="molecule type" value="Genomic_DNA"/>
</dbReference>
<dbReference type="InterPro" id="IPR001005">
    <property type="entry name" value="SANT/Myb"/>
</dbReference>
<protein>
    <recommendedName>
        <fullName evidence="8">Myb-like domain-containing protein</fullName>
    </recommendedName>
</protein>
<feature type="region of interest" description="Disordered" evidence="7">
    <location>
        <begin position="69"/>
        <end position="95"/>
    </location>
</feature>
<evidence type="ECO:0000256" key="5">
    <source>
        <dbReference type="ARBA" id="ARBA00023242"/>
    </source>
</evidence>
<feature type="domain" description="Myb-like" evidence="8">
    <location>
        <begin position="116"/>
        <end position="168"/>
    </location>
</feature>
<keyword evidence="2" id="KW-0805">Transcription regulation</keyword>
<dbReference type="AlphaFoldDB" id="A0A022Q4T8"/>
<evidence type="ECO:0000256" key="3">
    <source>
        <dbReference type="ARBA" id="ARBA00023125"/>
    </source>
</evidence>
<reference evidence="9 10" key="1">
    <citation type="journal article" date="2013" name="Proc. Natl. Acad. Sci. U.S.A.">
        <title>Fine-scale variation in meiotic recombination in Mimulus inferred from population shotgun sequencing.</title>
        <authorList>
            <person name="Hellsten U."/>
            <person name="Wright K.M."/>
            <person name="Jenkins J."/>
            <person name="Shu S."/>
            <person name="Yuan Y."/>
            <person name="Wessler S.R."/>
            <person name="Schmutz J."/>
            <person name="Willis J.H."/>
            <person name="Rokhsar D.S."/>
        </authorList>
    </citation>
    <scope>NUCLEOTIDE SEQUENCE [LARGE SCALE GENOMIC DNA]</scope>
    <source>
        <strain evidence="10">cv. DUN x IM62</strain>
    </source>
</reference>
<dbReference type="PhylomeDB" id="A0A022Q4T8"/>
<comment type="subcellular location">
    <subcellularLocation>
        <location evidence="1">Nucleus</location>
    </subcellularLocation>
</comment>
<dbReference type="Gene3D" id="1.10.10.60">
    <property type="entry name" value="Homeodomain-like"/>
    <property type="match status" value="2"/>
</dbReference>
<evidence type="ECO:0000256" key="6">
    <source>
        <dbReference type="SAM" id="Coils"/>
    </source>
</evidence>
<feature type="domain" description="Myb-like" evidence="8">
    <location>
        <begin position="422"/>
        <end position="493"/>
    </location>
</feature>
<evidence type="ECO:0000256" key="7">
    <source>
        <dbReference type="SAM" id="MobiDB-lite"/>
    </source>
</evidence>
<keyword evidence="6" id="KW-0175">Coiled coil</keyword>
<gene>
    <name evidence="9" type="ORF">MIMGU_mgv1a004059mg</name>
</gene>
<dbReference type="KEGG" id="egt:105974565"/>
<dbReference type="PANTHER" id="PTHR21654:SF61">
    <property type="entry name" value="TRIHELIX TRANSCRIPTION FACTOR GTL2"/>
    <property type="match status" value="1"/>
</dbReference>
<keyword evidence="10" id="KW-1185">Reference proteome</keyword>
<feature type="compositionally biased region" description="Basic residues" evidence="7">
    <location>
        <begin position="71"/>
        <end position="80"/>
    </location>
</feature>
<keyword evidence="5" id="KW-0539">Nucleus</keyword>
<dbReference type="InterPro" id="IPR044822">
    <property type="entry name" value="Myb_DNA-bind_4"/>
</dbReference>
<proteinExistence type="predicted"/>
<evidence type="ECO:0000256" key="1">
    <source>
        <dbReference type="ARBA" id="ARBA00004123"/>
    </source>
</evidence>
<dbReference type="PROSITE" id="PS50090">
    <property type="entry name" value="MYB_LIKE"/>
    <property type="match status" value="2"/>
</dbReference>
<evidence type="ECO:0000313" key="9">
    <source>
        <dbReference type="EMBL" id="EYU22644.1"/>
    </source>
</evidence>
<name>A0A022Q4T8_ERYGU</name>
<keyword evidence="3" id="KW-0238">DNA-binding</keyword>
<keyword evidence="4" id="KW-0804">Transcription</keyword>
<organism evidence="9 10">
    <name type="scientific">Erythranthe guttata</name>
    <name type="common">Yellow monkey flower</name>
    <name type="synonym">Mimulus guttatus</name>
    <dbReference type="NCBI Taxonomy" id="4155"/>
    <lineage>
        <taxon>Eukaryota</taxon>
        <taxon>Viridiplantae</taxon>
        <taxon>Streptophyta</taxon>
        <taxon>Embryophyta</taxon>
        <taxon>Tracheophyta</taxon>
        <taxon>Spermatophyta</taxon>
        <taxon>Magnoliopsida</taxon>
        <taxon>eudicotyledons</taxon>
        <taxon>Gunneridae</taxon>
        <taxon>Pentapetalae</taxon>
        <taxon>asterids</taxon>
        <taxon>lamiids</taxon>
        <taxon>Lamiales</taxon>
        <taxon>Phrymaceae</taxon>
        <taxon>Erythranthe</taxon>
    </lineage>
</organism>
<dbReference type="GO" id="GO:0003677">
    <property type="term" value="F:DNA binding"/>
    <property type="evidence" value="ECO:0007669"/>
    <property type="project" value="UniProtKB-KW"/>
</dbReference>
<evidence type="ECO:0000313" key="10">
    <source>
        <dbReference type="Proteomes" id="UP000030748"/>
    </source>
</evidence>
<dbReference type="Proteomes" id="UP000030748">
    <property type="component" value="Unassembled WGS sequence"/>
</dbReference>
<dbReference type="PANTHER" id="PTHR21654">
    <property type="entry name" value="FI21293P1"/>
    <property type="match status" value="1"/>
</dbReference>
<dbReference type="eggNOG" id="KOG4282">
    <property type="taxonomic scope" value="Eukaryota"/>
</dbReference>
<feature type="coiled-coil region" evidence="6">
    <location>
        <begin position="299"/>
        <end position="326"/>
    </location>
</feature>
<accession>A0A022Q4T8</accession>
<dbReference type="GO" id="GO:0006355">
    <property type="term" value="P:regulation of DNA-templated transcription"/>
    <property type="evidence" value="ECO:0007669"/>
    <property type="project" value="UniProtKB-ARBA"/>
</dbReference>
<evidence type="ECO:0000256" key="4">
    <source>
        <dbReference type="ARBA" id="ARBA00023163"/>
    </source>
</evidence>
<dbReference type="GO" id="GO:0005634">
    <property type="term" value="C:nucleus"/>
    <property type="evidence" value="ECO:0007669"/>
    <property type="project" value="UniProtKB-SubCell"/>
</dbReference>
<evidence type="ECO:0000256" key="2">
    <source>
        <dbReference type="ARBA" id="ARBA00023015"/>
    </source>
</evidence>
<dbReference type="OMA" id="IDPWTND"/>
<dbReference type="STRING" id="4155.A0A022Q4T8"/>
<dbReference type="OrthoDB" id="691673at2759"/>
<sequence>MFDGVSSSSSEQFHQFMAARTTSSSSSLIANNYPLMSSFSNLHHHHQENPSSNFSAGFDNTYSSSSPSLVLHHHHNHHHHQESSPPNNNTTTKEDTDIDVDVDVDVKHVVIGSIDPWSDEEVLALLRLRSTMEIWFPDFTWLHISRKLSELGFKRSAEQCKDRFDQETKHLNTSTNVNFNKNNYRNILMSELDEFYPPADQEQPPVSPPKQIDQKLLYKNVNVELESEANLAPNPSQESEDAVIMTTTTKKPINKRRKKKRKDKFEIFKGFCQAVVNKMMAQQEDLHNKLIDDIVKRDKETIARDEARKNEEMERLKREMDVRAKEQAIARERQAALIEFLKKFTSQEDEDENIVNNEAFNSFVTSSVLCPDKETAAAASSTTTTTATTTTILTELPRQIYKTPSPVNIVHEERGGGDLGKRWPRDEVLALINLRCKLSGSSSSSNSNEDVEHGEMVSAAKGIPLWERISQGMTELGYKRNAKRCKEKWENINKYFRKTKDSNKKRSINSRTCPYFQQLTSLYSQPGTVLLVGPPTNNIINNVPEN</sequence>
<evidence type="ECO:0000259" key="8">
    <source>
        <dbReference type="PROSITE" id="PS50090"/>
    </source>
</evidence>
<dbReference type="SMART" id="SM00717">
    <property type="entry name" value="SANT"/>
    <property type="match status" value="2"/>
</dbReference>